<evidence type="ECO:0000313" key="5">
    <source>
        <dbReference type="RefSeq" id="XP_022340909.1"/>
    </source>
</evidence>
<dbReference type="CDD" id="cd03193">
    <property type="entry name" value="GST_C_Metaxin"/>
    <property type="match status" value="1"/>
</dbReference>
<dbReference type="PANTHER" id="PTHR12289">
    <property type="entry name" value="METAXIN RELATED"/>
    <property type="match status" value="1"/>
</dbReference>
<organism evidence="4 5">
    <name type="scientific">Crassostrea virginica</name>
    <name type="common">Eastern oyster</name>
    <dbReference type="NCBI Taxonomy" id="6565"/>
    <lineage>
        <taxon>Eukaryota</taxon>
        <taxon>Metazoa</taxon>
        <taxon>Spiralia</taxon>
        <taxon>Lophotrochozoa</taxon>
        <taxon>Mollusca</taxon>
        <taxon>Bivalvia</taxon>
        <taxon>Autobranchia</taxon>
        <taxon>Pteriomorphia</taxon>
        <taxon>Ostreida</taxon>
        <taxon>Ostreoidea</taxon>
        <taxon>Ostreidae</taxon>
        <taxon>Crassostrea</taxon>
    </lineage>
</organism>
<comment type="similarity">
    <text evidence="1">Belongs to the FAX family.</text>
</comment>
<dbReference type="Pfam" id="PF17171">
    <property type="entry name" value="GST_C_6"/>
    <property type="match status" value="1"/>
</dbReference>
<evidence type="ECO:0000259" key="3">
    <source>
        <dbReference type="Pfam" id="PF17172"/>
    </source>
</evidence>
<evidence type="ECO:0000259" key="2">
    <source>
        <dbReference type="Pfam" id="PF17171"/>
    </source>
</evidence>
<gene>
    <name evidence="5" type="primary">LOC111135277</name>
</gene>
<dbReference type="InterPro" id="IPR036282">
    <property type="entry name" value="Glutathione-S-Trfase_C_sf"/>
</dbReference>
<proteinExistence type="inferred from homology"/>
<dbReference type="SFLD" id="SFLDG01200">
    <property type="entry name" value="SUF1.1"/>
    <property type="match status" value="1"/>
</dbReference>
<dbReference type="RefSeq" id="XP_022340909.1">
    <property type="nucleotide sequence ID" value="XM_022485201.1"/>
</dbReference>
<dbReference type="Gene3D" id="1.20.1050.10">
    <property type="match status" value="1"/>
</dbReference>
<feature type="domain" description="Thioredoxin-like fold" evidence="3">
    <location>
        <begin position="56"/>
        <end position="149"/>
    </location>
</feature>
<dbReference type="InterPro" id="IPR012336">
    <property type="entry name" value="Thioredoxin-like_fold"/>
</dbReference>
<dbReference type="GeneID" id="111135277"/>
<evidence type="ECO:0000256" key="1">
    <source>
        <dbReference type="ARBA" id="ARBA00006475"/>
    </source>
</evidence>
<dbReference type="AlphaFoldDB" id="A0A8B8ELY5"/>
<dbReference type="SFLD" id="SFLDS00019">
    <property type="entry name" value="Glutathione_Transferase_(cytos"/>
    <property type="match status" value="1"/>
</dbReference>
<keyword evidence="4" id="KW-1185">Reference proteome</keyword>
<dbReference type="InterPro" id="IPR033468">
    <property type="entry name" value="Metaxin_GST"/>
</dbReference>
<feature type="domain" description="Metaxin glutathione S-transferase" evidence="2">
    <location>
        <begin position="197"/>
        <end position="259"/>
    </location>
</feature>
<dbReference type="SUPFAM" id="SSF47616">
    <property type="entry name" value="GST C-terminal domain-like"/>
    <property type="match status" value="1"/>
</dbReference>
<dbReference type="Proteomes" id="UP000694844">
    <property type="component" value="Chromosome 5"/>
</dbReference>
<accession>A0A8B8ELY5</accession>
<dbReference type="PANTHER" id="PTHR12289:SF41">
    <property type="entry name" value="FAILED AXON CONNECTIONS-RELATED"/>
    <property type="match status" value="1"/>
</dbReference>
<evidence type="ECO:0000313" key="4">
    <source>
        <dbReference type="Proteomes" id="UP000694844"/>
    </source>
</evidence>
<dbReference type="InterPro" id="IPR040079">
    <property type="entry name" value="Glutathione_S-Trfase"/>
</dbReference>
<protein>
    <submittedName>
        <fullName evidence="5">Failed axon connections homolog</fullName>
    </submittedName>
</protein>
<name>A0A8B8ELY5_CRAVI</name>
<dbReference type="InterPro" id="IPR050931">
    <property type="entry name" value="Mito_Protein_Transport_Metaxin"/>
</dbReference>
<dbReference type="SFLD" id="SFLDG01180">
    <property type="entry name" value="SUF1"/>
    <property type="match status" value="1"/>
</dbReference>
<dbReference type="InterPro" id="IPR026928">
    <property type="entry name" value="FAX/IsoI-like"/>
</dbReference>
<dbReference type="Pfam" id="PF17172">
    <property type="entry name" value="GST_N_4"/>
    <property type="match status" value="1"/>
</dbReference>
<dbReference type="KEGG" id="cvn:111135277"/>
<dbReference type="OrthoDB" id="5809458at2759"/>
<dbReference type="GO" id="GO:0005737">
    <property type="term" value="C:cytoplasm"/>
    <property type="evidence" value="ECO:0007669"/>
    <property type="project" value="TreeGrafter"/>
</dbReference>
<reference evidence="5" key="1">
    <citation type="submission" date="2025-08" db="UniProtKB">
        <authorList>
            <consortium name="RefSeq"/>
        </authorList>
    </citation>
    <scope>IDENTIFICATION</scope>
    <source>
        <tissue evidence="5">Whole sample</tissue>
    </source>
</reference>
<sequence>MLLQVLVAGFVILVTGILCKIGHFLYKRSVRRHDVPPEVVILYQIGRGHHAPSVSPFPLKLETFLRMTKTPYVNDHSGKFSSKRKTPWMEYDGKSIADSQFCVDFIKKKRNIDLNDHLSPSQKAVGRAFQKLTEENLYWTMCLEMFGDDLTTVRKVIPYTGLKLWLTIWLLRRVIRQETWGHGIGRHTPDEVWSIATADLTAISDFLGDKEFFMGSEPSEVDCALFGMLVMIVFNMPSSRHEKYVRENLPNLVGYCERMKNRFWPDWDEHVLSSPTYQNDDGKVYFQENCEADVKKSPDHKDSNHVY</sequence>